<dbReference type="SMART" id="SM00347">
    <property type="entry name" value="HTH_MARR"/>
    <property type="match status" value="1"/>
</dbReference>
<dbReference type="PROSITE" id="PS50995">
    <property type="entry name" value="HTH_MARR_2"/>
    <property type="match status" value="1"/>
</dbReference>
<keyword evidence="2" id="KW-0238">DNA-binding</keyword>
<dbReference type="Proteomes" id="UP000239209">
    <property type="component" value="Unassembled WGS sequence"/>
</dbReference>
<evidence type="ECO:0000259" key="1">
    <source>
        <dbReference type="PROSITE" id="PS50995"/>
    </source>
</evidence>
<dbReference type="OrthoDB" id="3177763at2"/>
<dbReference type="GO" id="GO:0003700">
    <property type="term" value="F:DNA-binding transcription factor activity"/>
    <property type="evidence" value="ECO:0007669"/>
    <property type="project" value="InterPro"/>
</dbReference>
<evidence type="ECO:0000313" key="2">
    <source>
        <dbReference type="EMBL" id="PRY31403.1"/>
    </source>
</evidence>
<dbReference type="GO" id="GO:0003677">
    <property type="term" value="F:DNA binding"/>
    <property type="evidence" value="ECO:0007669"/>
    <property type="project" value="UniProtKB-KW"/>
</dbReference>
<protein>
    <submittedName>
        <fullName evidence="2">DNA-binding MarR family transcriptional regulator</fullName>
    </submittedName>
</protein>
<dbReference type="InterPro" id="IPR036390">
    <property type="entry name" value="WH_DNA-bd_sf"/>
</dbReference>
<dbReference type="EMBL" id="PVZG01000003">
    <property type="protein sequence ID" value="PRY31403.1"/>
    <property type="molecule type" value="Genomic_DNA"/>
</dbReference>
<sequence length="155" mass="16542">MSQAGISRPVDEQVGYVLKKAATVLRAAMDNALRPLDLTVSQYACLELLRQQPGLSGSELARAMFVSRQSMNLVLKGLERRGLLIRSPVPPHGKALPTRLAPAGLERLAAANEAVSVVEKKMLAGLTPEAERRLCADLTACVEALGDDLPADVSD</sequence>
<name>A0A2T0SDJ8_9ACTN</name>
<dbReference type="GO" id="GO:0006950">
    <property type="term" value="P:response to stress"/>
    <property type="evidence" value="ECO:0007669"/>
    <property type="project" value="TreeGrafter"/>
</dbReference>
<keyword evidence="3" id="KW-1185">Reference proteome</keyword>
<dbReference type="Gene3D" id="1.10.10.10">
    <property type="entry name" value="Winged helix-like DNA-binding domain superfamily/Winged helix DNA-binding domain"/>
    <property type="match status" value="1"/>
</dbReference>
<proteinExistence type="predicted"/>
<gene>
    <name evidence="2" type="ORF">CLV70_103290</name>
</gene>
<organism evidence="2 3">
    <name type="scientific">Pseudosporangium ferrugineum</name>
    <dbReference type="NCBI Taxonomy" id="439699"/>
    <lineage>
        <taxon>Bacteria</taxon>
        <taxon>Bacillati</taxon>
        <taxon>Actinomycetota</taxon>
        <taxon>Actinomycetes</taxon>
        <taxon>Micromonosporales</taxon>
        <taxon>Micromonosporaceae</taxon>
        <taxon>Pseudosporangium</taxon>
    </lineage>
</organism>
<dbReference type="SUPFAM" id="SSF46785">
    <property type="entry name" value="Winged helix' DNA-binding domain"/>
    <property type="match status" value="1"/>
</dbReference>
<dbReference type="PANTHER" id="PTHR33164">
    <property type="entry name" value="TRANSCRIPTIONAL REGULATOR, MARR FAMILY"/>
    <property type="match status" value="1"/>
</dbReference>
<dbReference type="RefSeq" id="WP_106125883.1">
    <property type="nucleotide sequence ID" value="NZ_PVZG01000003.1"/>
</dbReference>
<feature type="domain" description="HTH marR-type" evidence="1">
    <location>
        <begin position="11"/>
        <end position="144"/>
    </location>
</feature>
<reference evidence="2 3" key="1">
    <citation type="submission" date="2018-03" db="EMBL/GenBank/DDBJ databases">
        <title>Genomic Encyclopedia of Archaeal and Bacterial Type Strains, Phase II (KMG-II): from individual species to whole genera.</title>
        <authorList>
            <person name="Goeker M."/>
        </authorList>
    </citation>
    <scope>NUCLEOTIDE SEQUENCE [LARGE SCALE GENOMIC DNA]</scope>
    <source>
        <strain evidence="2 3">DSM 45348</strain>
    </source>
</reference>
<dbReference type="PANTHER" id="PTHR33164:SF43">
    <property type="entry name" value="HTH-TYPE TRANSCRIPTIONAL REPRESSOR YETL"/>
    <property type="match status" value="1"/>
</dbReference>
<dbReference type="InterPro" id="IPR036388">
    <property type="entry name" value="WH-like_DNA-bd_sf"/>
</dbReference>
<dbReference type="AlphaFoldDB" id="A0A2T0SDJ8"/>
<dbReference type="InterPro" id="IPR039422">
    <property type="entry name" value="MarR/SlyA-like"/>
</dbReference>
<evidence type="ECO:0000313" key="3">
    <source>
        <dbReference type="Proteomes" id="UP000239209"/>
    </source>
</evidence>
<comment type="caution">
    <text evidence="2">The sequence shown here is derived from an EMBL/GenBank/DDBJ whole genome shotgun (WGS) entry which is preliminary data.</text>
</comment>
<dbReference type="Pfam" id="PF12802">
    <property type="entry name" value="MarR_2"/>
    <property type="match status" value="1"/>
</dbReference>
<accession>A0A2T0SDJ8</accession>
<dbReference type="InterPro" id="IPR000835">
    <property type="entry name" value="HTH_MarR-typ"/>
</dbReference>